<name>V7AZA7_PHAVU</name>
<gene>
    <name evidence="1" type="ORF">PHAVU_009G255700g</name>
</gene>
<keyword evidence="2" id="KW-1185">Reference proteome</keyword>
<dbReference type="Proteomes" id="UP000000226">
    <property type="component" value="Chromosome 9"/>
</dbReference>
<dbReference type="AlphaFoldDB" id="V7AZA7"/>
<evidence type="ECO:0000313" key="2">
    <source>
        <dbReference type="Proteomes" id="UP000000226"/>
    </source>
</evidence>
<evidence type="ECO:0000313" key="1">
    <source>
        <dbReference type="EMBL" id="ESW10987.1"/>
    </source>
</evidence>
<reference evidence="2" key="1">
    <citation type="journal article" date="2014" name="Nat. Genet.">
        <title>A reference genome for common bean and genome-wide analysis of dual domestications.</title>
        <authorList>
            <person name="Schmutz J."/>
            <person name="McClean P.E."/>
            <person name="Mamidi S."/>
            <person name="Wu G.A."/>
            <person name="Cannon S.B."/>
            <person name="Grimwood J."/>
            <person name="Jenkins J."/>
            <person name="Shu S."/>
            <person name="Song Q."/>
            <person name="Chavarro C."/>
            <person name="Torres-Torres M."/>
            <person name="Geffroy V."/>
            <person name="Moghaddam S.M."/>
            <person name="Gao D."/>
            <person name="Abernathy B."/>
            <person name="Barry K."/>
            <person name="Blair M."/>
            <person name="Brick M.A."/>
            <person name="Chovatia M."/>
            <person name="Gepts P."/>
            <person name="Goodstein D.M."/>
            <person name="Gonzales M."/>
            <person name="Hellsten U."/>
            <person name="Hyten D.L."/>
            <person name="Jia G."/>
            <person name="Kelly J.D."/>
            <person name="Kudrna D."/>
            <person name="Lee R."/>
            <person name="Richard M.M."/>
            <person name="Miklas P.N."/>
            <person name="Osorno J.M."/>
            <person name="Rodrigues J."/>
            <person name="Thareau V."/>
            <person name="Urrea C.A."/>
            <person name="Wang M."/>
            <person name="Yu Y."/>
            <person name="Zhang M."/>
            <person name="Wing R.A."/>
            <person name="Cregan P.B."/>
            <person name="Rokhsar D.S."/>
            <person name="Jackson S.A."/>
        </authorList>
    </citation>
    <scope>NUCLEOTIDE SEQUENCE [LARGE SCALE GENOMIC DNA]</scope>
    <source>
        <strain evidence="2">cv. G19833</strain>
    </source>
</reference>
<proteinExistence type="predicted"/>
<organism evidence="1 2">
    <name type="scientific">Phaseolus vulgaris</name>
    <name type="common">Kidney bean</name>
    <name type="synonym">French bean</name>
    <dbReference type="NCBI Taxonomy" id="3885"/>
    <lineage>
        <taxon>Eukaryota</taxon>
        <taxon>Viridiplantae</taxon>
        <taxon>Streptophyta</taxon>
        <taxon>Embryophyta</taxon>
        <taxon>Tracheophyta</taxon>
        <taxon>Spermatophyta</taxon>
        <taxon>Magnoliopsida</taxon>
        <taxon>eudicotyledons</taxon>
        <taxon>Gunneridae</taxon>
        <taxon>Pentapetalae</taxon>
        <taxon>rosids</taxon>
        <taxon>fabids</taxon>
        <taxon>Fabales</taxon>
        <taxon>Fabaceae</taxon>
        <taxon>Papilionoideae</taxon>
        <taxon>50 kb inversion clade</taxon>
        <taxon>NPAAA clade</taxon>
        <taxon>indigoferoid/millettioid clade</taxon>
        <taxon>Phaseoleae</taxon>
        <taxon>Phaseolus</taxon>
    </lineage>
</organism>
<dbReference type="EMBL" id="CM002296">
    <property type="protein sequence ID" value="ESW10987.1"/>
    <property type="molecule type" value="Genomic_DNA"/>
</dbReference>
<sequence length="91" mass="10763">MVKGLHAFMVGDESVAIKVKIRNDRRVGLRVEVENPMKLTMEYTNRVFLKMGQRMENEMDKNVISLYRNTMSQLQGSYPYPYPYPYPHSHH</sequence>
<dbReference type="Gramene" id="ESW10987">
    <property type="protein sequence ID" value="ESW10987"/>
    <property type="gene ID" value="PHAVU_009G255700g"/>
</dbReference>
<protein>
    <submittedName>
        <fullName evidence="1">Uncharacterized protein</fullName>
    </submittedName>
</protein>
<accession>V7AZA7</accession>